<dbReference type="OrthoDB" id="675660at2"/>
<keyword evidence="2" id="KW-1185">Reference proteome</keyword>
<evidence type="ECO:0000313" key="2">
    <source>
        <dbReference type="Proteomes" id="UP000184048"/>
    </source>
</evidence>
<dbReference type="STRING" id="1121884.SAMN02745131_03894"/>
<reference evidence="1 2" key="1">
    <citation type="submission" date="2016-11" db="EMBL/GenBank/DDBJ databases">
        <authorList>
            <person name="Jaros S."/>
            <person name="Januszkiewicz K."/>
            <person name="Wedrychowicz H."/>
        </authorList>
    </citation>
    <scope>NUCLEOTIDE SEQUENCE [LARGE SCALE GENOMIC DNA]</scope>
    <source>
        <strain evidence="1 2">DSM 18119</strain>
    </source>
</reference>
<sequence length="83" mass="9399">MDEGFGIPVTYKGKELLFPASLVSFGWTHRIEVDVNGTKVSYERDENREWRALISPEDLEGHPNVDVQLLVAIGESIEEILKN</sequence>
<dbReference type="Proteomes" id="UP000184048">
    <property type="component" value="Unassembled WGS sequence"/>
</dbReference>
<dbReference type="EMBL" id="FQUU01000023">
    <property type="protein sequence ID" value="SHF92803.1"/>
    <property type="molecule type" value="Genomic_DNA"/>
</dbReference>
<protein>
    <submittedName>
        <fullName evidence="1">Uncharacterized protein</fullName>
    </submittedName>
</protein>
<organism evidence="1 2">
    <name type="scientific">Flavisolibacter ginsengisoli DSM 18119</name>
    <dbReference type="NCBI Taxonomy" id="1121884"/>
    <lineage>
        <taxon>Bacteria</taxon>
        <taxon>Pseudomonadati</taxon>
        <taxon>Bacteroidota</taxon>
        <taxon>Chitinophagia</taxon>
        <taxon>Chitinophagales</taxon>
        <taxon>Chitinophagaceae</taxon>
        <taxon>Flavisolibacter</taxon>
    </lineage>
</organism>
<gene>
    <name evidence="1" type="ORF">SAMN02745131_03894</name>
</gene>
<dbReference type="RefSeq" id="WP_072837011.1">
    <property type="nucleotide sequence ID" value="NZ_FQUU01000023.1"/>
</dbReference>
<evidence type="ECO:0000313" key="1">
    <source>
        <dbReference type="EMBL" id="SHF92803.1"/>
    </source>
</evidence>
<proteinExistence type="predicted"/>
<dbReference type="AlphaFoldDB" id="A0A1M5FMS6"/>
<accession>A0A1M5FMS6</accession>
<name>A0A1M5FMS6_9BACT</name>